<dbReference type="Pfam" id="PF13095">
    <property type="entry name" value="FTA2"/>
    <property type="match status" value="1"/>
</dbReference>
<proteinExistence type="predicted"/>
<evidence type="ECO:0000313" key="2">
    <source>
        <dbReference type="Proteomes" id="UP000887226"/>
    </source>
</evidence>
<comment type="caution">
    <text evidence="1">The sequence shown here is derived from an EMBL/GenBank/DDBJ whole genome shotgun (WGS) entry which is preliminary data.</text>
</comment>
<accession>A0A9P7YVT6</accession>
<dbReference type="EMBL" id="MU254318">
    <property type="protein sequence ID" value="KAG9240889.1"/>
    <property type="molecule type" value="Genomic_DNA"/>
</dbReference>
<dbReference type="InterPro" id="IPR025213">
    <property type="entry name" value="Sim4_Fta2"/>
</dbReference>
<dbReference type="AlphaFoldDB" id="A0A9P7YVT6"/>
<dbReference type="Proteomes" id="UP000887226">
    <property type="component" value="Unassembled WGS sequence"/>
</dbReference>
<protein>
    <submittedName>
        <fullName evidence="1">Uncharacterized protein</fullName>
    </submittedName>
</protein>
<dbReference type="OrthoDB" id="3432781at2759"/>
<name>A0A9P7YVT6_9HELO</name>
<reference evidence="1" key="1">
    <citation type="journal article" date="2021" name="IMA Fungus">
        <title>Genomic characterization of three marine fungi, including Emericellopsis atlantica sp. nov. with signatures of a generalist lifestyle and marine biomass degradation.</title>
        <authorList>
            <person name="Hagestad O.C."/>
            <person name="Hou L."/>
            <person name="Andersen J.H."/>
            <person name="Hansen E.H."/>
            <person name="Altermark B."/>
            <person name="Li C."/>
            <person name="Kuhnert E."/>
            <person name="Cox R.J."/>
            <person name="Crous P.W."/>
            <person name="Spatafora J.W."/>
            <person name="Lail K."/>
            <person name="Amirebrahimi M."/>
            <person name="Lipzen A."/>
            <person name="Pangilinan J."/>
            <person name="Andreopoulos W."/>
            <person name="Hayes R.D."/>
            <person name="Ng V."/>
            <person name="Grigoriev I.V."/>
            <person name="Jackson S.A."/>
            <person name="Sutton T.D.S."/>
            <person name="Dobson A.D.W."/>
            <person name="Rama T."/>
        </authorList>
    </citation>
    <scope>NUCLEOTIDE SEQUENCE</scope>
    <source>
        <strain evidence="1">TRa3180A</strain>
    </source>
</reference>
<evidence type="ECO:0000313" key="1">
    <source>
        <dbReference type="EMBL" id="KAG9240889.1"/>
    </source>
</evidence>
<gene>
    <name evidence="1" type="ORF">BJ878DRAFT_559527</name>
</gene>
<organism evidence="1 2">
    <name type="scientific">Calycina marina</name>
    <dbReference type="NCBI Taxonomy" id="1763456"/>
    <lineage>
        <taxon>Eukaryota</taxon>
        <taxon>Fungi</taxon>
        <taxon>Dikarya</taxon>
        <taxon>Ascomycota</taxon>
        <taxon>Pezizomycotina</taxon>
        <taxon>Leotiomycetes</taxon>
        <taxon>Helotiales</taxon>
        <taxon>Pezizellaceae</taxon>
        <taxon>Calycina</taxon>
    </lineage>
</organism>
<sequence>MVATDPNITLRLVTIMRRELRALDSLRVHVVDVRWDNYKGGHLLDFSSSWTVPYFQFRRDTNEDENLRMNRELDFVAFDKMAEEEYEEN</sequence>
<keyword evidence="2" id="KW-1185">Reference proteome</keyword>